<dbReference type="OrthoDB" id="2245989at2759"/>
<evidence type="ECO:0000313" key="2">
    <source>
        <dbReference type="EMBL" id="KAF2105620.1"/>
    </source>
</evidence>
<keyword evidence="3" id="KW-1185">Reference proteome</keyword>
<evidence type="ECO:0000256" key="1">
    <source>
        <dbReference type="SAM" id="MobiDB-lite"/>
    </source>
</evidence>
<evidence type="ECO:0008006" key="4">
    <source>
        <dbReference type="Google" id="ProtNLM"/>
    </source>
</evidence>
<gene>
    <name evidence="2" type="ORF">BDV96DRAFT_608105</name>
</gene>
<accession>A0A6A5YFE4</accession>
<dbReference type="PANTHER" id="PTHR38116">
    <property type="entry name" value="CHROMOSOME 7, WHOLE GENOME SHOTGUN SEQUENCE"/>
    <property type="match status" value="1"/>
</dbReference>
<feature type="region of interest" description="Disordered" evidence="1">
    <location>
        <begin position="30"/>
        <end position="54"/>
    </location>
</feature>
<dbReference type="AlphaFoldDB" id="A0A6A5YFE4"/>
<dbReference type="InterPro" id="IPR021833">
    <property type="entry name" value="DUF3425"/>
</dbReference>
<dbReference type="EMBL" id="ML977376">
    <property type="protein sequence ID" value="KAF2105620.1"/>
    <property type="molecule type" value="Genomic_DNA"/>
</dbReference>
<feature type="compositionally biased region" description="Basic residues" evidence="1">
    <location>
        <begin position="34"/>
        <end position="50"/>
    </location>
</feature>
<dbReference type="Proteomes" id="UP000799770">
    <property type="component" value="Unassembled WGS sequence"/>
</dbReference>
<sequence>MANFSIVDLPTSMIGKGWVRDEDDWSGISEPKERRKIQNRRNQRKRRAKGRRELETCENIASEGQQLPSPHHVATSSLVLSEHRHMDPEMVAILDAVRTINILDPESERNRIIMRAFEAVAHRHYMARKPEITLLPTLSQFNFVRALLANVDVLGLSSEEMNDNALSPFNSWGPRQVEASRALESRLPLGLKPTGLQRATLHHPWIDLLPVPEMRDNLFRRGLDYFDEDELCHVLCGRSPGHPPGIFVWRDPWDSSGWEVTESFVRSWGWVIAGCLDLFRSTNSWRARRGEKLLFRIPS</sequence>
<organism evidence="2 3">
    <name type="scientific">Lophiotrema nucula</name>
    <dbReference type="NCBI Taxonomy" id="690887"/>
    <lineage>
        <taxon>Eukaryota</taxon>
        <taxon>Fungi</taxon>
        <taxon>Dikarya</taxon>
        <taxon>Ascomycota</taxon>
        <taxon>Pezizomycotina</taxon>
        <taxon>Dothideomycetes</taxon>
        <taxon>Pleosporomycetidae</taxon>
        <taxon>Pleosporales</taxon>
        <taxon>Lophiotremataceae</taxon>
        <taxon>Lophiotrema</taxon>
    </lineage>
</organism>
<dbReference type="PANTHER" id="PTHR38116:SF1">
    <property type="entry name" value="BZIP DOMAIN-CONTAINING PROTEIN"/>
    <property type="match status" value="1"/>
</dbReference>
<evidence type="ECO:0000313" key="3">
    <source>
        <dbReference type="Proteomes" id="UP000799770"/>
    </source>
</evidence>
<reference evidence="2" key="1">
    <citation type="journal article" date="2020" name="Stud. Mycol.">
        <title>101 Dothideomycetes genomes: a test case for predicting lifestyles and emergence of pathogens.</title>
        <authorList>
            <person name="Haridas S."/>
            <person name="Albert R."/>
            <person name="Binder M."/>
            <person name="Bloem J."/>
            <person name="Labutti K."/>
            <person name="Salamov A."/>
            <person name="Andreopoulos B."/>
            <person name="Baker S."/>
            <person name="Barry K."/>
            <person name="Bills G."/>
            <person name="Bluhm B."/>
            <person name="Cannon C."/>
            <person name="Castanera R."/>
            <person name="Culley D."/>
            <person name="Daum C."/>
            <person name="Ezra D."/>
            <person name="Gonzalez J."/>
            <person name="Henrissat B."/>
            <person name="Kuo A."/>
            <person name="Liang C."/>
            <person name="Lipzen A."/>
            <person name="Lutzoni F."/>
            <person name="Magnuson J."/>
            <person name="Mondo S."/>
            <person name="Nolan M."/>
            <person name="Ohm R."/>
            <person name="Pangilinan J."/>
            <person name="Park H.-J."/>
            <person name="Ramirez L."/>
            <person name="Alfaro M."/>
            <person name="Sun H."/>
            <person name="Tritt A."/>
            <person name="Yoshinaga Y."/>
            <person name="Zwiers L.-H."/>
            <person name="Turgeon B."/>
            <person name="Goodwin S."/>
            <person name="Spatafora J."/>
            <person name="Crous P."/>
            <person name="Grigoriev I."/>
        </authorList>
    </citation>
    <scope>NUCLEOTIDE SEQUENCE</scope>
    <source>
        <strain evidence="2">CBS 627.86</strain>
    </source>
</reference>
<dbReference type="Pfam" id="PF11905">
    <property type="entry name" value="DUF3425"/>
    <property type="match status" value="1"/>
</dbReference>
<proteinExistence type="predicted"/>
<protein>
    <recommendedName>
        <fullName evidence="4">BZIP domain-containing protein</fullName>
    </recommendedName>
</protein>
<name>A0A6A5YFE4_9PLEO</name>